<keyword evidence="2" id="KW-1185">Reference proteome</keyword>
<comment type="caution">
    <text evidence="1">The sequence shown here is derived from an EMBL/GenBank/DDBJ whole genome shotgun (WGS) entry which is preliminary data.</text>
</comment>
<dbReference type="EMBL" id="CACTIH010007387">
    <property type="protein sequence ID" value="CAA3011999.1"/>
    <property type="molecule type" value="Genomic_DNA"/>
</dbReference>
<protein>
    <submittedName>
        <fullName evidence="1">Uncharacterized protein</fullName>
    </submittedName>
</protein>
<gene>
    <name evidence="1" type="ORF">OLEA9_A049117</name>
</gene>
<accession>A0A8S0U158</accession>
<reference evidence="1 2" key="1">
    <citation type="submission" date="2019-12" db="EMBL/GenBank/DDBJ databases">
        <authorList>
            <person name="Alioto T."/>
            <person name="Alioto T."/>
            <person name="Gomez Garrido J."/>
        </authorList>
    </citation>
    <scope>NUCLEOTIDE SEQUENCE [LARGE SCALE GENOMIC DNA]</scope>
</reference>
<dbReference type="AlphaFoldDB" id="A0A8S0U158"/>
<evidence type="ECO:0000313" key="2">
    <source>
        <dbReference type="Proteomes" id="UP000594638"/>
    </source>
</evidence>
<dbReference type="Proteomes" id="UP000594638">
    <property type="component" value="Unassembled WGS sequence"/>
</dbReference>
<evidence type="ECO:0000313" key="1">
    <source>
        <dbReference type="EMBL" id="CAA3011999.1"/>
    </source>
</evidence>
<sequence length="69" mass="7002">MGVVVGHNNGDRCSELVVVSSRRFAQFQCQCSFARSVVGSASDGALKVDLVVASGDGRGGVGGDMSPTI</sequence>
<dbReference type="Gramene" id="OE9A049117T1">
    <property type="protein sequence ID" value="OE9A049117C1"/>
    <property type="gene ID" value="OE9A049117"/>
</dbReference>
<organism evidence="1 2">
    <name type="scientific">Olea europaea subsp. europaea</name>
    <dbReference type="NCBI Taxonomy" id="158383"/>
    <lineage>
        <taxon>Eukaryota</taxon>
        <taxon>Viridiplantae</taxon>
        <taxon>Streptophyta</taxon>
        <taxon>Embryophyta</taxon>
        <taxon>Tracheophyta</taxon>
        <taxon>Spermatophyta</taxon>
        <taxon>Magnoliopsida</taxon>
        <taxon>eudicotyledons</taxon>
        <taxon>Gunneridae</taxon>
        <taxon>Pentapetalae</taxon>
        <taxon>asterids</taxon>
        <taxon>lamiids</taxon>
        <taxon>Lamiales</taxon>
        <taxon>Oleaceae</taxon>
        <taxon>Oleeae</taxon>
        <taxon>Olea</taxon>
    </lineage>
</organism>
<proteinExistence type="predicted"/>
<name>A0A8S0U158_OLEEU</name>